<evidence type="ECO:0000256" key="5">
    <source>
        <dbReference type="ARBA" id="ARBA00024029"/>
    </source>
</evidence>
<dbReference type="EMBL" id="MVHG01000037">
    <property type="protein sequence ID" value="ORA13266.1"/>
    <property type="molecule type" value="Genomic_DNA"/>
</dbReference>
<dbReference type="GO" id="GO:0009231">
    <property type="term" value="P:riboflavin biosynthetic process"/>
    <property type="evidence" value="ECO:0007669"/>
    <property type="project" value="TreeGrafter"/>
</dbReference>
<gene>
    <name evidence="7" type="ORF">BST14_15555</name>
</gene>
<dbReference type="GO" id="GO:0016811">
    <property type="term" value="F:hydrolase activity, acting on carbon-nitrogen (but not peptide) bonds, in linear amides"/>
    <property type="evidence" value="ECO:0007669"/>
    <property type="project" value="TreeGrafter"/>
</dbReference>
<evidence type="ECO:0000256" key="3">
    <source>
        <dbReference type="ARBA" id="ARBA00022801"/>
    </source>
</evidence>
<name>A0A1W9ZEQ4_MYCAI</name>
<dbReference type="Proteomes" id="UP000192707">
    <property type="component" value="Unassembled WGS sequence"/>
</dbReference>
<dbReference type="GO" id="GO:0046872">
    <property type="term" value="F:metal ion binding"/>
    <property type="evidence" value="ECO:0007669"/>
    <property type="project" value="UniProtKB-KW"/>
</dbReference>
<accession>A0A1W9ZEQ4</accession>
<dbReference type="Pfam" id="PF02633">
    <property type="entry name" value="Creatininase"/>
    <property type="match status" value="1"/>
</dbReference>
<dbReference type="OrthoDB" id="9801445at2"/>
<comment type="caution">
    <text evidence="7">The sequence shown here is derived from an EMBL/GenBank/DDBJ whole genome shotgun (WGS) entry which is preliminary data.</text>
</comment>
<reference evidence="7 8" key="1">
    <citation type="submission" date="2016-12" db="EMBL/GenBank/DDBJ databases">
        <title>The new phylogeny of genus Mycobacterium.</title>
        <authorList>
            <person name="Tortoli E."/>
            <person name="Trovato A."/>
            <person name="Cirillo D.M."/>
        </authorList>
    </citation>
    <scope>NUCLEOTIDE SEQUENCE [LARGE SCALE GENOMIC DNA]</scope>
    <source>
        <strain evidence="7 8">DSM 45069</strain>
    </source>
</reference>
<dbReference type="AlphaFoldDB" id="A0A1W9ZEQ4"/>
<evidence type="ECO:0000256" key="1">
    <source>
        <dbReference type="ARBA" id="ARBA00001947"/>
    </source>
</evidence>
<dbReference type="InterPro" id="IPR003785">
    <property type="entry name" value="Creatininase/forma_Hydrolase"/>
</dbReference>
<dbReference type="PANTHER" id="PTHR35005">
    <property type="entry name" value="3-DEHYDRO-SCYLLO-INOSOSE HYDROLASE"/>
    <property type="match status" value="1"/>
</dbReference>
<evidence type="ECO:0000313" key="8">
    <source>
        <dbReference type="Proteomes" id="UP000192707"/>
    </source>
</evidence>
<feature type="compositionally biased region" description="Basic and acidic residues" evidence="6">
    <location>
        <begin position="255"/>
        <end position="264"/>
    </location>
</feature>
<evidence type="ECO:0000256" key="2">
    <source>
        <dbReference type="ARBA" id="ARBA00022723"/>
    </source>
</evidence>
<dbReference type="InterPro" id="IPR024087">
    <property type="entry name" value="Creatininase-like_sf"/>
</dbReference>
<sequence>MRWGECTSTRIARLELDGRVGLVPVGATEQHGPHLPTDTDTRIAQAICDAAAASCAATIVLPPVSIGCSLGHGTAFPGTLSLFPEELARLLIRMAEWSALSGLRKLIFVNAHMGNVAALGMATDRLRFVRPDLRSTWVDWWDATPAITAEVMADGADIHANRAETSLALHLFPDLVDRPAMLDADDPDRTGALVFRYTAEVLSGNGVTGQPSRATASLGNSLFDAVVEVVVHKVLAGVSEEPPLPRPAHPPCTLRFEEATDGHG</sequence>
<proteinExistence type="inferred from homology"/>
<comment type="similarity">
    <text evidence="5">Belongs to the creatininase superfamily.</text>
</comment>
<organism evidence="7 8">
    <name type="scientific">Mycobacterium arosiense ATCC BAA-1401 = DSM 45069</name>
    <dbReference type="NCBI Taxonomy" id="1265311"/>
    <lineage>
        <taxon>Bacteria</taxon>
        <taxon>Bacillati</taxon>
        <taxon>Actinomycetota</taxon>
        <taxon>Actinomycetes</taxon>
        <taxon>Mycobacteriales</taxon>
        <taxon>Mycobacteriaceae</taxon>
        <taxon>Mycobacterium</taxon>
        <taxon>Mycobacterium avium complex (MAC)</taxon>
    </lineage>
</organism>
<keyword evidence="4" id="KW-0862">Zinc</keyword>
<evidence type="ECO:0000256" key="6">
    <source>
        <dbReference type="SAM" id="MobiDB-lite"/>
    </source>
</evidence>
<protein>
    <submittedName>
        <fullName evidence="7">Creatininase</fullName>
    </submittedName>
</protein>
<keyword evidence="2" id="KW-0479">Metal-binding</keyword>
<evidence type="ECO:0000313" key="7">
    <source>
        <dbReference type="EMBL" id="ORA13266.1"/>
    </source>
</evidence>
<dbReference type="SUPFAM" id="SSF102215">
    <property type="entry name" value="Creatininase"/>
    <property type="match status" value="1"/>
</dbReference>
<dbReference type="RefSeq" id="WP_083065232.1">
    <property type="nucleotide sequence ID" value="NZ_MVHG01000037.1"/>
</dbReference>
<comment type="cofactor">
    <cofactor evidence="1">
        <name>Zn(2+)</name>
        <dbReference type="ChEBI" id="CHEBI:29105"/>
    </cofactor>
</comment>
<evidence type="ECO:0000256" key="4">
    <source>
        <dbReference type="ARBA" id="ARBA00022833"/>
    </source>
</evidence>
<dbReference type="Gene3D" id="3.40.50.10310">
    <property type="entry name" value="Creatininase"/>
    <property type="match status" value="1"/>
</dbReference>
<keyword evidence="3" id="KW-0378">Hydrolase</keyword>
<keyword evidence="8" id="KW-1185">Reference proteome</keyword>
<feature type="region of interest" description="Disordered" evidence="6">
    <location>
        <begin position="242"/>
        <end position="264"/>
    </location>
</feature>
<dbReference type="PANTHER" id="PTHR35005:SF1">
    <property type="entry name" value="2-AMINO-5-FORMYLAMINO-6-RIBOSYLAMINOPYRIMIDIN-4(3H)-ONE 5'-MONOPHOSPHATE DEFORMYLASE"/>
    <property type="match status" value="1"/>
</dbReference>